<accession>A0A1X0JTX1</accession>
<keyword evidence="3" id="KW-1185">Reference proteome</keyword>
<reference evidence="2 3" key="1">
    <citation type="submission" date="2017-02" db="EMBL/GenBank/DDBJ databases">
        <title>The new phylogeny of genus Mycobacterium.</title>
        <authorList>
            <person name="Tortoli E."/>
            <person name="Trovato A."/>
            <person name="Cirillo D.M."/>
        </authorList>
    </citation>
    <scope>NUCLEOTIDE SEQUENCE [LARGE SCALE GENOMIC DNA]</scope>
    <source>
        <strain evidence="2 3">DSM 44338</strain>
    </source>
</reference>
<dbReference type="EMBL" id="MVIM01000004">
    <property type="protein sequence ID" value="ORB66170.1"/>
    <property type="molecule type" value="Genomic_DNA"/>
</dbReference>
<comment type="caution">
    <text evidence="2">The sequence shown here is derived from an EMBL/GenBank/DDBJ whole genome shotgun (WGS) entry which is preliminary data.</text>
</comment>
<evidence type="ECO:0000256" key="1">
    <source>
        <dbReference type="SAM" id="SignalP"/>
    </source>
</evidence>
<sequence length="178" mass="19074">MRFVKGLVMALLGIATALGVVAPAQAQGPAARAPGTPEGVYDVNIDGQAQSTWEIWPICVPTVGDLRDPLLLPVACSLKVGPSNLAGRDARMVDGMWQFVYNDAERTCPDGSTAPQQVIFRFDGYSLTGEMKVLHGDECGDSPAMVVAPLTLKFNRPLSIPVTQYPLQCEPGGLRRCF</sequence>
<feature type="chain" id="PRO_5013321180" description="Secreted protein" evidence="1">
    <location>
        <begin position="27"/>
        <end position="178"/>
    </location>
</feature>
<evidence type="ECO:0008006" key="4">
    <source>
        <dbReference type="Google" id="ProtNLM"/>
    </source>
</evidence>
<dbReference type="OrthoDB" id="4636369at2"/>
<dbReference type="RefSeq" id="WP_083125343.1">
    <property type="nucleotide sequence ID" value="NZ_MVIM01000004.1"/>
</dbReference>
<organism evidence="2 3">
    <name type="scientific">Mycolicibacterium tusciae</name>
    <dbReference type="NCBI Taxonomy" id="75922"/>
    <lineage>
        <taxon>Bacteria</taxon>
        <taxon>Bacillati</taxon>
        <taxon>Actinomycetota</taxon>
        <taxon>Actinomycetes</taxon>
        <taxon>Mycobacteriales</taxon>
        <taxon>Mycobacteriaceae</taxon>
        <taxon>Mycolicibacterium</taxon>
    </lineage>
</organism>
<proteinExistence type="predicted"/>
<name>A0A1X0JTX1_9MYCO</name>
<dbReference type="AlphaFoldDB" id="A0A1X0JTX1"/>
<keyword evidence="1" id="KW-0732">Signal</keyword>
<evidence type="ECO:0000313" key="3">
    <source>
        <dbReference type="Proteomes" id="UP000192411"/>
    </source>
</evidence>
<evidence type="ECO:0000313" key="2">
    <source>
        <dbReference type="EMBL" id="ORB66170.1"/>
    </source>
</evidence>
<protein>
    <recommendedName>
        <fullName evidence="4">Secreted protein</fullName>
    </recommendedName>
</protein>
<gene>
    <name evidence="2" type="ORF">BST47_09860</name>
</gene>
<feature type="signal peptide" evidence="1">
    <location>
        <begin position="1"/>
        <end position="26"/>
    </location>
</feature>
<dbReference type="STRING" id="75922.BST47_09860"/>
<dbReference type="Proteomes" id="UP000192411">
    <property type="component" value="Unassembled WGS sequence"/>
</dbReference>